<organism evidence="1 2">
    <name type="scientific">Thermincola ferriacetica</name>
    <dbReference type="NCBI Taxonomy" id="281456"/>
    <lineage>
        <taxon>Bacteria</taxon>
        <taxon>Bacillati</taxon>
        <taxon>Bacillota</taxon>
        <taxon>Clostridia</taxon>
        <taxon>Eubacteriales</taxon>
        <taxon>Thermincolaceae</taxon>
        <taxon>Thermincola</taxon>
    </lineage>
</organism>
<reference evidence="2" key="1">
    <citation type="submission" date="2015-07" db="EMBL/GenBank/DDBJ databases">
        <title>Complete Genome of Thermincola ferriacetica strain Z-0001T.</title>
        <authorList>
            <person name="Lusk B."/>
            <person name="Badalamenti J.P."/>
            <person name="Parameswaran P."/>
            <person name="Bond D.R."/>
            <person name="Torres C.I."/>
        </authorList>
    </citation>
    <scope>NUCLEOTIDE SEQUENCE [LARGE SCALE GENOMIC DNA]</scope>
    <source>
        <strain evidence="2">Z-0001</strain>
    </source>
</reference>
<evidence type="ECO:0000313" key="1">
    <source>
        <dbReference type="EMBL" id="KNZ70367.1"/>
    </source>
</evidence>
<gene>
    <name evidence="1" type="ORF">Tfer_0928</name>
</gene>
<dbReference type="Proteomes" id="UP000037175">
    <property type="component" value="Unassembled WGS sequence"/>
</dbReference>
<name>A0A0L6W463_9FIRM</name>
<accession>A0A0L6W463</accession>
<proteinExistence type="predicted"/>
<comment type="caution">
    <text evidence="1">The sequence shown here is derived from an EMBL/GenBank/DDBJ whole genome shotgun (WGS) entry which is preliminary data.</text>
</comment>
<sequence>MLQIKPGQTLTIYELNLDAYDSIFEIEGLTAYDILAYLYLSDFSGEEDRYAHAYETIARKCRISEEEAKQVLRRLEEKNLLSRLTLQIVEPEEKPKLHLAGPKKPVSVN</sequence>
<keyword evidence="2" id="KW-1185">Reference proteome</keyword>
<dbReference type="InterPro" id="IPR036388">
    <property type="entry name" value="WH-like_DNA-bd_sf"/>
</dbReference>
<dbReference type="AlphaFoldDB" id="A0A0L6W463"/>
<evidence type="ECO:0000313" key="2">
    <source>
        <dbReference type="Proteomes" id="UP000037175"/>
    </source>
</evidence>
<dbReference type="RefSeq" id="WP_052217077.1">
    <property type="nucleotide sequence ID" value="NZ_LGTE01000004.1"/>
</dbReference>
<dbReference type="Gene3D" id="1.10.10.10">
    <property type="entry name" value="Winged helix-like DNA-binding domain superfamily/Winged helix DNA-binding domain"/>
    <property type="match status" value="1"/>
</dbReference>
<dbReference type="EMBL" id="LGTE01000004">
    <property type="protein sequence ID" value="KNZ70367.1"/>
    <property type="molecule type" value="Genomic_DNA"/>
</dbReference>
<protein>
    <submittedName>
        <fullName evidence="1">Uncharacterized protein</fullName>
    </submittedName>
</protein>